<dbReference type="Gene3D" id="3.90.180.10">
    <property type="entry name" value="Medium-chain alcohol dehydrogenases, catalytic domain"/>
    <property type="match status" value="1"/>
</dbReference>
<dbReference type="Pfam" id="PF00107">
    <property type="entry name" value="ADH_zinc_N"/>
    <property type="match status" value="1"/>
</dbReference>
<dbReference type="Gene3D" id="3.40.50.720">
    <property type="entry name" value="NAD(P)-binding Rossmann-like Domain"/>
    <property type="match status" value="1"/>
</dbReference>
<organism evidence="4 5">
    <name type="scientific">Sulfobacillus thermotolerans</name>
    <dbReference type="NCBI Taxonomy" id="338644"/>
    <lineage>
        <taxon>Bacteria</taxon>
        <taxon>Bacillati</taxon>
        <taxon>Bacillota</taxon>
        <taxon>Clostridia</taxon>
        <taxon>Eubacteriales</taxon>
        <taxon>Clostridiales Family XVII. Incertae Sedis</taxon>
        <taxon>Sulfobacillus</taxon>
    </lineage>
</organism>
<evidence type="ECO:0000256" key="2">
    <source>
        <dbReference type="ARBA" id="ARBA00023002"/>
    </source>
</evidence>
<dbReference type="PANTHER" id="PTHR48106:SF18">
    <property type="entry name" value="QUINONE OXIDOREDUCTASE PIG3"/>
    <property type="match status" value="1"/>
</dbReference>
<dbReference type="EMBL" id="CP019454">
    <property type="protein sequence ID" value="AUW94670.1"/>
    <property type="molecule type" value="Genomic_DNA"/>
</dbReference>
<dbReference type="NCBIfam" id="TIGR02824">
    <property type="entry name" value="quinone_pig3"/>
    <property type="match status" value="1"/>
</dbReference>
<gene>
    <name evidence="4" type="ORF">BXT84_12540</name>
</gene>
<dbReference type="Pfam" id="PF08240">
    <property type="entry name" value="ADH_N"/>
    <property type="match status" value="1"/>
</dbReference>
<protein>
    <submittedName>
        <fullName evidence="4">NADPH quinone oxidoreductase</fullName>
    </submittedName>
</protein>
<dbReference type="SUPFAM" id="SSF50129">
    <property type="entry name" value="GroES-like"/>
    <property type="match status" value="1"/>
</dbReference>
<proteinExistence type="predicted"/>
<evidence type="ECO:0000313" key="5">
    <source>
        <dbReference type="Proteomes" id="UP000325292"/>
    </source>
</evidence>
<dbReference type="InterPro" id="IPR036291">
    <property type="entry name" value="NAD(P)-bd_dom_sf"/>
</dbReference>
<dbReference type="InterPro" id="IPR014189">
    <property type="entry name" value="Quinone_OxRdtase_PIG3"/>
</dbReference>
<dbReference type="InterPro" id="IPR020843">
    <property type="entry name" value="ER"/>
</dbReference>
<name>A0ABM6RTA3_9FIRM</name>
<dbReference type="CDD" id="cd05276">
    <property type="entry name" value="p53_inducible_oxidoreductase"/>
    <property type="match status" value="1"/>
</dbReference>
<dbReference type="SMART" id="SM00829">
    <property type="entry name" value="PKS_ER"/>
    <property type="match status" value="1"/>
</dbReference>
<dbReference type="SUPFAM" id="SSF51735">
    <property type="entry name" value="NAD(P)-binding Rossmann-fold domains"/>
    <property type="match status" value="1"/>
</dbReference>
<evidence type="ECO:0000259" key="3">
    <source>
        <dbReference type="SMART" id="SM00829"/>
    </source>
</evidence>
<dbReference type="PANTHER" id="PTHR48106">
    <property type="entry name" value="QUINONE OXIDOREDUCTASE PIG3-RELATED"/>
    <property type="match status" value="1"/>
</dbReference>
<reference evidence="4 5" key="1">
    <citation type="journal article" date="2019" name="Sci. Rep.">
        <title>Sulfobacillus thermotolerans: new insights into resistance and metabolic capacities of acidophilic chemolithotrophs.</title>
        <authorList>
            <person name="Panyushkina A.E."/>
            <person name="Babenko V.V."/>
            <person name="Nikitina A.S."/>
            <person name="Selezneva O.V."/>
            <person name="Tsaplina I.A."/>
            <person name="Letarova M.A."/>
            <person name="Kostryukova E.S."/>
            <person name="Letarov A.V."/>
        </authorList>
    </citation>
    <scope>NUCLEOTIDE SEQUENCE [LARGE SCALE GENOMIC DNA]</scope>
    <source>
        <strain evidence="4 5">Kr1</strain>
    </source>
</reference>
<dbReference type="InterPro" id="IPR013149">
    <property type="entry name" value="ADH-like_C"/>
</dbReference>
<dbReference type="InterPro" id="IPR011032">
    <property type="entry name" value="GroES-like_sf"/>
</dbReference>
<evidence type="ECO:0000256" key="1">
    <source>
        <dbReference type="ARBA" id="ARBA00022857"/>
    </source>
</evidence>
<keyword evidence="2" id="KW-0560">Oxidoreductase</keyword>
<feature type="domain" description="Enoyl reductase (ER)" evidence="3">
    <location>
        <begin position="10"/>
        <end position="325"/>
    </location>
</feature>
<sequence length="328" mass="35271">MEAIVLKEFGGPEVLRIFEVPLPECGPDDIVIRVRAAGVNRADLLERQGLYPPPPPRPEYQIPGLECAGEVVKTGSRVVRFREGDRVMALVSGGGYAQYVACPEDFAMPIPPGLSDIEAAAIPEAFLTAYDALFDKAQLAMGQSVLIHAGAGGVGSAAIQLAHVAGLHVVTTVGTEEKRQRVLALGAEVAVNYHDEVFEDVVRSWSNGQGVDAILDFVGQQYLTANMASLKTTGTIVVIGTLSGTDASIHLGQLLGRRLTVRGTALRSRPKYEKMRLIQTFQERTHAFFASGRLGAIIDRTFPLAQAAEAHRYLVTNQTIGKVILTVD</sequence>
<accession>A0ABM6RTA3</accession>
<keyword evidence="5" id="KW-1185">Reference proteome</keyword>
<dbReference type="Proteomes" id="UP000325292">
    <property type="component" value="Chromosome"/>
</dbReference>
<keyword evidence="1" id="KW-0521">NADP</keyword>
<evidence type="ECO:0000313" key="4">
    <source>
        <dbReference type="EMBL" id="AUW94670.1"/>
    </source>
</evidence>
<dbReference type="InterPro" id="IPR013154">
    <property type="entry name" value="ADH-like_N"/>
</dbReference>